<keyword evidence="2" id="KW-1185">Reference proteome</keyword>
<dbReference type="Proteomes" id="UP000827976">
    <property type="component" value="Chromosome 18"/>
</dbReference>
<accession>A0ACB7U6S9</accession>
<comment type="caution">
    <text evidence="1">The sequence shown here is derived from an EMBL/GenBank/DDBJ whole genome shotgun (WGS) entry which is preliminary data.</text>
</comment>
<dbReference type="EMBL" id="CM037028">
    <property type="protein sequence ID" value="KAH7656011.1"/>
    <property type="molecule type" value="Genomic_DNA"/>
</dbReference>
<evidence type="ECO:0000313" key="2">
    <source>
        <dbReference type="Proteomes" id="UP000827976"/>
    </source>
</evidence>
<sequence length="124" mass="13929">MIPPEPMTRRRGRKTLLRRKEIGEENEGFRNGRVKKTGVTMKCSICGTPCHNKRHHQGQQGEKRNTSQQQQAPSTEAGQHNPMDDIDPHILEEHFQLVDALSGPNQSATTTQINPSVHTVSQVN</sequence>
<organism evidence="1 2">
    <name type="scientific">Dioscorea alata</name>
    <name type="common">Purple yam</name>
    <dbReference type="NCBI Taxonomy" id="55571"/>
    <lineage>
        <taxon>Eukaryota</taxon>
        <taxon>Viridiplantae</taxon>
        <taxon>Streptophyta</taxon>
        <taxon>Embryophyta</taxon>
        <taxon>Tracheophyta</taxon>
        <taxon>Spermatophyta</taxon>
        <taxon>Magnoliopsida</taxon>
        <taxon>Liliopsida</taxon>
        <taxon>Dioscoreales</taxon>
        <taxon>Dioscoreaceae</taxon>
        <taxon>Dioscorea</taxon>
    </lineage>
</organism>
<name>A0ACB7U6S9_DIOAL</name>
<reference evidence="2" key="1">
    <citation type="journal article" date="2022" name="Nat. Commun.">
        <title>Chromosome evolution and the genetic basis of agronomically important traits in greater yam.</title>
        <authorList>
            <person name="Bredeson J.V."/>
            <person name="Lyons J.B."/>
            <person name="Oniyinde I.O."/>
            <person name="Okereke N.R."/>
            <person name="Kolade O."/>
            <person name="Nnabue I."/>
            <person name="Nwadili C.O."/>
            <person name="Hribova E."/>
            <person name="Parker M."/>
            <person name="Nwogha J."/>
            <person name="Shu S."/>
            <person name="Carlson J."/>
            <person name="Kariba R."/>
            <person name="Muthemba S."/>
            <person name="Knop K."/>
            <person name="Barton G.J."/>
            <person name="Sherwood A.V."/>
            <person name="Lopez-Montes A."/>
            <person name="Asiedu R."/>
            <person name="Jamnadass R."/>
            <person name="Muchugi A."/>
            <person name="Goodstein D."/>
            <person name="Egesi C.N."/>
            <person name="Featherston J."/>
            <person name="Asfaw A."/>
            <person name="Simpson G.G."/>
            <person name="Dolezel J."/>
            <person name="Hendre P.S."/>
            <person name="Van Deynze A."/>
            <person name="Kumar P.L."/>
            <person name="Obidiegwu J.E."/>
            <person name="Bhattacharjee R."/>
            <person name="Rokhsar D.S."/>
        </authorList>
    </citation>
    <scope>NUCLEOTIDE SEQUENCE [LARGE SCALE GENOMIC DNA]</scope>
    <source>
        <strain evidence="2">cv. TDa95/00328</strain>
    </source>
</reference>
<gene>
    <name evidence="1" type="ORF">IHE45_18G051100</name>
</gene>
<evidence type="ECO:0000313" key="1">
    <source>
        <dbReference type="EMBL" id="KAH7656011.1"/>
    </source>
</evidence>
<protein>
    <submittedName>
        <fullName evidence="1">Uncharacterized protein</fullName>
    </submittedName>
</protein>
<proteinExistence type="predicted"/>